<dbReference type="InterPro" id="IPR006680">
    <property type="entry name" value="Amidohydro-rel"/>
</dbReference>
<dbReference type="CDD" id="cd01292">
    <property type="entry name" value="metallo-dependent_hydrolases"/>
    <property type="match status" value="1"/>
</dbReference>
<dbReference type="PANTHER" id="PTHR21240:SF28">
    <property type="entry name" value="ISO-OROTATE DECARBOXYLASE (EUROFUNG)"/>
    <property type="match status" value="1"/>
</dbReference>
<dbReference type="EMBL" id="BMKX01000009">
    <property type="protein sequence ID" value="GGJ70518.1"/>
    <property type="molecule type" value="Genomic_DNA"/>
</dbReference>
<dbReference type="Gene3D" id="3.20.20.140">
    <property type="entry name" value="Metal-dependent hydrolases"/>
    <property type="match status" value="1"/>
</dbReference>
<gene>
    <name evidence="3" type="ORF">GCM10007173_31690</name>
</gene>
<feature type="domain" description="Amidohydrolase-related" evidence="2">
    <location>
        <begin position="31"/>
        <end position="300"/>
    </location>
</feature>
<reference evidence="4" key="1">
    <citation type="journal article" date="2019" name="Int. J. Syst. Evol. Microbiol.">
        <title>The Global Catalogue of Microorganisms (GCM) 10K type strain sequencing project: providing services to taxonomists for standard genome sequencing and annotation.</title>
        <authorList>
            <consortium name="The Broad Institute Genomics Platform"/>
            <consortium name="The Broad Institute Genome Sequencing Center for Infectious Disease"/>
            <person name="Wu L."/>
            <person name="Ma J."/>
        </authorList>
    </citation>
    <scope>NUCLEOTIDE SEQUENCE [LARGE SCALE GENOMIC DNA]</scope>
    <source>
        <strain evidence="4">CGMCC 1.3685</strain>
    </source>
</reference>
<dbReference type="InterPro" id="IPR032465">
    <property type="entry name" value="ACMSD"/>
</dbReference>
<sequence length="310" mass="34603">MTDAVSEHLVPKTDQQIPEFLDYLGIPGLADIHVHFLPEPMLQKVWAYFDQAEQSYGRPWPITYRMDEESRIKRLREIGVVAIPALSYAHKAGMARWLNEWAQDFSSRVSGALHCATFYPEPGVGNYVQEAIDAGAQLFKLHIQVGGFTPNDVQLDEAWRALEHEQIPVVIHAGSAPLDGSFTGPQHVRRLLEKFPELVLVIAHMGMPEYHEFADLAEEFVGVHLDTTMVGTDFTNGFAPMPDSYINRLPALQDKIILGSDYPNIPYAYAHQIEALARLGLGRTWLRAVLWENGARLLGLSGEAASSTDS</sequence>
<name>A0ABQ2DUI2_9MICC</name>
<dbReference type="Proteomes" id="UP000606115">
    <property type="component" value="Unassembled WGS sequence"/>
</dbReference>
<dbReference type="InterPro" id="IPR032466">
    <property type="entry name" value="Metal_Hydrolase"/>
</dbReference>
<proteinExistence type="predicted"/>
<dbReference type="RefSeq" id="WP_096256008.1">
    <property type="nucleotide sequence ID" value="NZ_BMKX01000009.1"/>
</dbReference>
<evidence type="ECO:0000259" key="2">
    <source>
        <dbReference type="Pfam" id="PF04909"/>
    </source>
</evidence>
<evidence type="ECO:0000256" key="1">
    <source>
        <dbReference type="ARBA" id="ARBA00023239"/>
    </source>
</evidence>
<evidence type="ECO:0000313" key="3">
    <source>
        <dbReference type="EMBL" id="GGJ70518.1"/>
    </source>
</evidence>
<dbReference type="PANTHER" id="PTHR21240">
    <property type="entry name" value="2-AMINO-3-CARBOXYLMUCONATE-6-SEMIALDEHYDE DECARBOXYLASE"/>
    <property type="match status" value="1"/>
</dbReference>
<dbReference type="Pfam" id="PF04909">
    <property type="entry name" value="Amidohydro_2"/>
    <property type="match status" value="1"/>
</dbReference>
<keyword evidence="1" id="KW-0456">Lyase</keyword>
<protein>
    <submittedName>
        <fullName evidence="3">Amidohydrolase</fullName>
    </submittedName>
</protein>
<accession>A0ABQ2DUI2</accession>
<dbReference type="GeneID" id="303305504"/>
<keyword evidence="4" id="KW-1185">Reference proteome</keyword>
<dbReference type="SUPFAM" id="SSF51556">
    <property type="entry name" value="Metallo-dependent hydrolases"/>
    <property type="match status" value="1"/>
</dbReference>
<comment type="caution">
    <text evidence="3">The sequence shown here is derived from an EMBL/GenBank/DDBJ whole genome shotgun (WGS) entry which is preliminary data.</text>
</comment>
<evidence type="ECO:0000313" key="4">
    <source>
        <dbReference type="Proteomes" id="UP000606115"/>
    </source>
</evidence>
<organism evidence="3 4">
    <name type="scientific">Glutamicibacter ardleyensis</name>
    <dbReference type="NCBI Taxonomy" id="225894"/>
    <lineage>
        <taxon>Bacteria</taxon>
        <taxon>Bacillati</taxon>
        <taxon>Actinomycetota</taxon>
        <taxon>Actinomycetes</taxon>
        <taxon>Micrococcales</taxon>
        <taxon>Micrococcaceae</taxon>
        <taxon>Glutamicibacter</taxon>
    </lineage>
</organism>